<proteinExistence type="predicted"/>
<reference evidence="3 5" key="2">
    <citation type="submission" date="2016-11" db="EMBL/GenBank/DDBJ databases">
        <title>Mixed transmission modes and dynamic genome evolution in an obligate animal-bacterial symbiosis.</title>
        <authorList>
            <person name="Russell S.L."/>
            <person name="Corbett-Detig R.B."/>
            <person name="Cavanaugh C.M."/>
        </authorList>
    </citation>
    <scope>NUCLEOTIDE SEQUENCE [LARGE SCALE GENOMIC DNA]</scope>
    <source>
        <strain evidence="3">MA-KB16</strain>
    </source>
</reference>
<protein>
    <recommendedName>
        <fullName evidence="6">Translation initiation factor 2</fullName>
    </recommendedName>
</protein>
<dbReference type="Proteomes" id="UP000190962">
    <property type="component" value="Unassembled WGS sequence"/>
</dbReference>
<evidence type="ECO:0000313" key="5">
    <source>
        <dbReference type="Proteomes" id="UP000190962"/>
    </source>
</evidence>
<comment type="caution">
    <text evidence="2">The sequence shown here is derived from an EMBL/GenBank/DDBJ whole genome shotgun (WGS) entry which is preliminary data.</text>
</comment>
<evidence type="ECO:0000313" key="4">
    <source>
        <dbReference type="Proteomes" id="UP000030856"/>
    </source>
</evidence>
<gene>
    <name evidence="3" type="ORF">BOV88_09245</name>
    <name evidence="2" type="ORF">JV46_08830</name>
</gene>
<evidence type="ECO:0000313" key="2">
    <source>
        <dbReference type="EMBL" id="KHF24968.1"/>
    </source>
</evidence>
<name>A0A0B0H435_SOVGS</name>
<accession>A0A0B0H435</accession>
<dbReference type="Proteomes" id="UP000030856">
    <property type="component" value="Unassembled WGS sequence"/>
</dbReference>
<dbReference type="EMBL" id="JRAA01000002">
    <property type="protein sequence ID" value="KHF24968.1"/>
    <property type="molecule type" value="Genomic_DNA"/>
</dbReference>
<feature type="transmembrane region" description="Helical" evidence="1">
    <location>
        <begin position="48"/>
        <end position="72"/>
    </location>
</feature>
<keyword evidence="1" id="KW-0472">Membrane</keyword>
<sequence>MTEETNSPKQGNSPPNAIDIIADTMLEFREEMEFFNNAGTKIAARTRLIIRVGFTALAISSVVLIYMIYLMANNMSAMTTHMVDMYNNFGSMSQDMQAITKTVDLMENNVSGVPLIAESMNMIDNNVITMNESVSGMNQSIAAIDNDMVGINVNMQEMTGRLSNMKHSVNSMSYDVHDMSQPMTSGPWSDFWPK</sequence>
<keyword evidence="1" id="KW-0812">Transmembrane</keyword>
<dbReference type="AlphaFoldDB" id="A0A0B0H435"/>
<dbReference type="STRING" id="2340.JV46_08830"/>
<organism evidence="2 4">
    <name type="scientific">Solemya velum gill symbiont</name>
    <dbReference type="NCBI Taxonomy" id="2340"/>
    <lineage>
        <taxon>Bacteria</taxon>
        <taxon>Pseudomonadati</taxon>
        <taxon>Pseudomonadota</taxon>
        <taxon>Gammaproteobacteria</taxon>
        <taxon>sulfur-oxidizing symbionts</taxon>
    </lineage>
</organism>
<evidence type="ECO:0008006" key="6">
    <source>
        <dbReference type="Google" id="ProtNLM"/>
    </source>
</evidence>
<keyword evidence="4" id="KW-1185">Reference proteome</keyword>
<dbReference type="GeneID" id="86992207"/>
<evidence type="ECO:0000256" key="1">
    <source>
        <dbReference type="SAM" id="Phobius"/>
    </source>
</evidence>
<dbReference type="EMBL" id="MPNX01000013">
    <property type="protein sequence ID" value="OOY34627.1"/>
    <property type="molecule type" value="Genomic_DNA"/>
</dbReference>
<dbReference type="RefSeq" id="WP_043117200.1">
    <property type="nucleotide sequence ID" value="NZ_JRAA01000002.1"/>
</dbReference>
<keyword evidence="1" id="KW-1133">Transmembrane helix</keyword>
<reference evidence="2 4" key="1">
    <citation type="journal article" date="2014" name="BMC Genomics">
        <title>The genome of the intracellular bacterium of the coastal bivalve, Solemya velum: a blueprint for thriving in and out of symbiosis.</title>
        <authorList>
            <person name="Dmytrenko O."/>
            <person name="Russell S.L."/>
            <person name="Loo W.T."/>
            <person name="Fontanez K.M."/>
            <person name="Liao L."/>
            <person name="Roeselers G."/>
            <person name="Sharma R."/>
            <person name="Stewart F.J."/>
            <person name="Newton I.L."/>
            <person name="Woyke T."/>
            <person name="Wu D."/>
            <person name="Lang J.M."/>
            <person name="Eisen J.A."/>
            <person name="Cavanaugh C.M."/>
        </authorList>
    </citation>
    <scope>NUCLEOTIDE SEQUENCE [LARGE SCALE GENOMIC DNA]</scope>
    <source>
        <strain evidence="2 4">WH</strain>
    </source>
</reference>
<evidence type="ECO:0000313" key="3">
    <source>
        <dbReference type="EMBL" id="OOY34627.1"/>
    </source>
</evidence>
<dbReference type="eggNOG" id="ENOG5034ANY">
    <property type="taxonomic scope" value="Bacteria"/>
</dbReference>